<evidence type="ECO:0000313" key="3">
    <source>
        <dbReference type="EMBL" id="CAF1398601.1"/>
    </source>
</evidence>
<dbReference type="Pfam" id="PF09458">
    <property type="entry name" value="H_lectin"/>
    <property type="match status" value="1"/>
</dbReference>
<organism evidence="3 4">
    <name type="scientific">Adineta ricciae</name>
    <name type="common">Rotifer</name>
    <dbReference type="NCBI Taxonomy" id="249248"/>
    <lineage>
        <taxon>Eukaryota</taxon>
        <taxon>Metazoa</taxon>
        <taxon>Spiralia</taxon>
        <taxon>Gnathifera</taxon>
        <taxon>Rotifera</taxon>
        <taxon>Eurotatoria</taxon>
        <taxon>Bdelloidea</taxon>
        <taxon>Adinetida</taxon>
        <taxon>Adinetidae</taxon>
        <taxon>Adineta</taxon>
    </lineage>
</organism>
<evidence type="ECO:0000313" key="4">
    <source>
        <dbReference type="Proteomes" id="UP000663852"/>
    </source>
</evidence>
<dbReference type="SUPFAM" id="SSF141086">
    <property type="entry name" value="Agglutinin HPA-like"/>
    <property type="match status" value="1"/>
</dbReference>
<comment type="caution">
    <text evidence="3">The sequence shown here is derived from an EMBL/GenBank/DDBJ whole genome shotgun (WGS) entry which is preliminary data.</text>
</comment>
<feature type="chain" id="PRO_5032866318" description="H-type lectin domain-containing protein" evidence="1">
    <location>
        <begin position="23"/>
        <end position="105"/>
    </location>
</feature>
<dbReference type="AlphaFoldDB" id="A0A815KN94"/>
<evidence type="ECO:0000259" key="2">
    <source>
        <dbReference type="Pfam" id="PF09458"/>
    </source>
</evidence>
<sequence>MHYFFLNLQLVCFLSLFYGGLCELQTSCQSGKAICCSSGFIPTAFSLTPSVVHLGLSQLDIRSNDHDVRLEVSAQSITPYGFNVHFSSWADSITHSAGVNWLACL</sequence>
<evidence type="ECO:0000256" key="1">
    <source>
        <dbReference type="SAM" id="SignalP"/>
    </source>
</evidence>
<dbReference type="GO" id="GO:0030246">
    <property type="term" value="F:carbohydrate binding"/>
    <property type="evidence" value="ECO:0007669"/>
    <property type="project" value="InterPro"/>
</dbReference>
<reference evidence="3" key="1">
    <citation type="submission" date="2021-02" db="EMBL/GenBank/DDBJ databases">
        <authorList>
            <person name="Nowell W R."/>
        </authorList>
    </citation>
    <scope>NUCLEOTIDE SEQUENCE</scope>
</reference>
<dbReference type="Proteomes" id="UP000663852">
    <property type="component" value="Unassembled WGS sequence"/>
</dbReference>
<dbReference type="GO" id="GO:0007155">
    <property type="term" value="P:cell adhesion"/>
    <property type="evidence" value="ECO:0007669"/>
    <property type="project" value="InterPro"/>
</dbReference>
<dbReference type="EMBL" id="CAJNOJ010000323">
    <property type="protein sequence ID" value="CAF1398601.1"/>
    <property type="molecule type" value="Genomic_DNA"/>
</dbReference>
<gene>
    <name evidence="3" type="ORF">EDS130_LOCUS35873</name>
</gene>
<dbReference type="InterPro" id="IPR019019">
    <property type="entry name" value="H-type_lectin_domain"/>
</dbReference>
<feature type="domain" description="H-type lectin" evidence="2">
    <location>
        <begin position="44"/>
        <end position="103"/>
    </location>
</feature>
<proteinExistence type="predicted"/>
<dbReference type="InterPro" id="IPR037221">
    <property type="entry name" value="H-type_lectin_dom_sf"/>
</dbReference>
<accession>A0A815KN94</accession>
<dbReference type="OrthoDB" id="6090851at2759"/>
<feature type="signal peptide" evidence="1">
    <location>
        <begin position="1"/>
        <end position="22"/>
    </location>
</feature>
<keyword evidence="1" id="KW-0732">Signal</keyword>
<name>A0A815KN94_ADIRI</name>
<protein>
    <recommendedName>
        <fullName evidence="2">H-type lectin domain-containing protein</fullName>
    </recommendedName>
</protein>
<dbReference type="Gene3D" id="2.60.40.2080">
    <property type="match status" value="1"/>
</dbReference>